<dbReference type="SUPFAM" id="SSF53167">
    <property type="entry name" value="Purine and uridine phosphorylases"/>
    <property type="match status" value="2"/>
</dbReference>
<dbReference type="OMA" id="CFAGRIH"/>
<dbReference type="eggNOG" id="KOG3984">
    <property type="taxonomic scope" value="Eukaryota"/>
</dbReference>
<dbReference type="CDD" id="cd09009">
    <property type="entry name" value="PNP-EcPNPII_like"/>
    <property type="match status" value="1"/>
</dbReference>
<dbReference type="InParanoid" id="D2VAE0"/>
<evidence type="ECO:0000313" key="9">
    <source>
        <dbReference type="Proteomes" id="UP000006671"/>
    </source>
</evidence>
<organism evidence="9">
    <name type="scientific">Naegleria gruberi</name>
    <name type="common">Amoeba</name>
    <dbReference type="NCBI Taxonomy" id="5762"/>
    <lineage>
        <taxon>Eukaryota</taxon>
        <taxon>Discoba</taxon>
        <taxon>Heterolobosea</taxon>
        <taxon>Tetramitia</taxon>
        <taxon>Eutetramitia</taxon>
        <taxon>Vahlkampfiidae</taxon>
        <taxon>Naegleria</taxon>
    </lineage>
</organism>
<evidence type="ECO:0000256" key="3">
    <source>
        <dbReference type="ARBA" id="ARBA00011886"/>
    </source>
</evidence>
<dbReference type="Proteomes" id="UP000006671">
    <property type="component" value="Unassembled WGS sequence"/>
</dbReference>
<dbReference type="STRING" id="5762.D2VAE0"/>
<dbReference type="Gene3D" id="3.40.50.1580">
    <property type="entry name" value="Nucleoside phosphorylase domain"/>
    <property type="match status" value="2"/>
</dbReference>
<dbReference type="EMBL" id="GG738859">
    <property type="protein sequence ID" value="EFC46291.1"/>
    <property type="molecule type" value="Genomic_DNA"/>
</dbReference>
<gene>
    <name evidence="8" type="ORF">NAEGRDRAFT_79206</name>
</gene>
<comment type="similarity">
    <text evidence="2">Belongs to the PNP/MTAP phosphorylase family.</text>
</comment>
<reference evidence="8 9" key="1">
    <citation type="journal article" date="2010" name="Cell">
        <title>The genome of Naegleria gruberi illuminates early eukaryotic versatility.</title>
        <authorList>
            <person name="Fritz-Laylin L.K."/>
            <person name="Prochnik S.E."/>
            <person name="Ginger M.L."/>
            <person name="Dacks J.B."/>
            <person name="Carpenter M.L."/>
            <person name="Field M.C."/>
            <person name="Kuo A."/>
            <person name="Paredez A."/>
            <person name="Chapman J."/>
            <person name="Pham J."/>
            <person name="Shu S."/>
            <person name="Neupane R."/>
            <person name="Cipriano M."/>
            <person name="Mancuso J."/>
            <person name="Tu H."/>
            <person name="Salamov A."/>
            <person name="Lindquist E."/>
            <person name="Shapiro H."/>
            <person name="Lucas S."/>
            <person name="Grigoriev I.V."/>
            <person name="Cande W.Z."/>
            <person name="Fulton C."/>
            <person name="Rokhsar D.S."/>
            <person name="Dawson S.C."/>
        </authorList>
    </citation>
    <scope>NUCLEOTIDE SEQUENCE [LARGE SCALE GENOMIC DNA]</scope>
    <source>
        <strain evidence="8 9">NEG-M</strain>
    </source>
</reference>
<dbReference type="KEGG" id="ngr:NAEGRDRAFT_79206"/>
<dbReference type="RefSeq" id="XP_002679035.1">
    <property type="nucleotide sequence ID" value="XM_002678989.1"/>
</dbReference>
<dbReference type="AlphaFoldDB" id="D2VAE0"/>
<dbReference type="Pfam" id="PF01048">
    <property type="entry name" value="PNP_UDP_1"/>
    <property type="match status" value="1"/>
</dbReference>
<keyword evidence="5" id="KW-0808">Transferase</keyword>
<dbReference type="UniPathway" id="UPA00606"/>
<evidence type="ECO:0000256" key="4">
    <source>
        <dbReference type="ARBA" id="ARBA00022676"/>
    </source>
</evidence>
<dbReference type="VEuPathDB" id="AmoebaDB:NAEGRDRAFT_79206"/>
<dbReference type="GO" id="GO:0009116">
    <property type="term" value="P:nucleoside metabolic process"/>
    <property type="evidence" value="ECO:0007669"/>
    <property type="project" value="InterPro"/>
</dbReference>
<evidence type="ECO:0000256" key="2">
    <source>
        <dbReference type="ARBA" id="ARBA00006751"/>
    </source>
</evidence>
<evidence type="ECO:0000256" key="6">
    <source>
        <dbReference type="ARBA" id="ARBA00031036"/>
    </source>
</evidence>
<comment type="pathway">
    <text evidence="1">Purine metabolism; purine nucleoside salvage.</text>
</comment>
<keyword evidence="9" id="KW-1185">Reference proteome</keyword>
<dbReference type="GO" id="GO:0004731">
    <property type="term" value="F:purine-nucleoside phosphorylase activity"/>
    <property type="evidence" value="ECO:0007669"/>
    <property type="project" value="UniProtKB-EC"/>
</dbReference>
<evidence type="ECO:0000256" key="1">
    <source>
        <dbReference type="ARBA" id="ARBA00005058"/>
    </source>
</evidence>
<proteinExistence type="inferred from homology"/>
<name>D2VAE0_NAEGR</name>
<dbReference type="PANTHER" id="PTHR11904">
    <property type="entry name" value="METHYLTHIOADENOSINE/PURINE NUCLEOSIDE PHOSPHORYLASE"/>
    <property type="match status" value="1"/>
</dbReference>
<dbReference type="EC" id="2.4.2.1" evidence="3"/>
<accession>D2VAE0</accession>
<dbReference type="OrthoDB" id="10261782at2759"/>
<evidence type="ECO:0000256" key="5">
    <source>
        <dbReference type="ARBA" id="ARBA00022679"/>
    </source>
</evidence>
<dbReference type="PANTHER" id="PTHR11904:SF9">
    <property type="entry name" value="PURINE NUCLEOSIDE PHOSPHORYLASE-RELATED"/>
    <property type="match status" value="1"/>
</dbReference>
<dbReference type="GO" id="GO:0005737">
    <property type="term" value="C:cytoplasm"/>
    <property type="evidence" value="ECO:0007669"/>
    <property type="project" value="TreeGrafter"/>
</dbReference>
<protein>
    <recommendedName>
        <fullName evidence="3">purine-nucleoside phosphorylase</fullName>
        <ecNumber evidence="3">2.4.2.1</ecNumber>
    </recommendedName>
    <alternativeName>
        <fullName evidence="6">Inosine-guanosine phosphorylase</fullName>
    </alternativeName>
</protein>
<keyword evidence="4" id="KW-0328">Glycosyltransferase</keyword>
<evidence type="ECO:0000313" key="8">
    <source>
        <dbReference type="EMBL" id="EFC46291.1"/>
    </source>
</evidence>
<dbReference type="InterPro" id="IPR000845">
    <property type="entry name" value="Nucleoside_phosphorylase_d"/>
</dbReference>
<dbReference type="InterPro" id="IPR011268">
    <property type="entry name" value="Purine_phosphorylase"/>
</dbReference>
<dbReference type="InterPro" id="IPR035994">
    <property type="entry name" value="Nucleoside_phosphorylase_sf"/>
</dbReference>
<feature type="domain" description="Nucleoside phosphorylase" evidence="7">
    <location>
        <begin position="24"/>
        <end position="295"/>
    </location>
</feature>
<dbReference type="GeneID" id="8859408"/>
<sequence>MVYVNEEIEQAKEKVLNELGYAPMAIVLGSGLGDFPKVLLNAKKLSYSQIPHMPQTSVQGHSGELILGELPTNDNQKRLIYCFAGRIHSYEGGPWDEVTFQVKLMASIGCKLFIMTNASGGLFDEMSGGCLCLLTGHFRLLARMDPNSLAPGARVSNGQLLETSFEKNEQISQIEDKYSHFAPDYWTSKYVNLCRSVAKEQGIKLFEGSYAWASGPSFETPLEVLMAKQLGGACVGMSTVPEMLTCNYYGMECMGISMVCNLGAGLQTEPLTHKEVLENSKIGTEHMQLLVKETLSKIDFDEATPQTTTTTEYLPLRKNESTHKLTAESIAKAAEIIRVTLGEIDSVQMNVYCTLPDAPNVSELENKVDLMTLPQFPYSTASGNFGYFTKNSKNQLTLITNTHSSLDNTLTTEESTYIALVLNLLNIPNVAYFVKCSDSKVVPGVTQQEITNVTNFGYYEPLEYVETVYRTSERFVDTTSKDTKKNSYMAFMGPDLPCAMECHTAEELGHAVYGVTSLALHNSLKYLGFNVKTFVEFVGAPEKNAVQIENVATRTVKQVDIEQNHKLHYQMLKISEIEEATQFVKEQLELTDKNIESVILDLNLNLPFTQHENIKIIKSVPFKNIPHLQTEFGQTLSLATIGDKHILVVHHIDQSDESTYLRSNSLIELSFIIRVCQHLHTVNNIYLNSAVVSALNSNFEPIYTPNTLVQYRDHINFTGYNPLIGKNENRWGDRFFDVSGLYRPLKTSTKVETTNVMYANHILQLDNKELRSTVSKFNVNVLSSVGGYEALVAHHDVKPKEERVRCVSLGLVINENSEKLICPEKKKELITTLCNDILGL</sequence>
<evidence type="ECO:0000259" key="7">
    <source>
        <dbReference type="Pfam" id="PF01048"/>
    </source>
</evidence>